<comment type="caution">
    <text evidence="1">The sequence shown here is derived from an EMBL/GenBank/DDBJ whole genome shotgun (WGS) entry which is preliminary data.</text>
</comment>
<evidence type="ECO:0000313" key="2">
    <source>
        <dbReference type="Proteomes" id="UP000018130"/>
    </source>
</evidence>
<accession>T2JM29</accession>
<sequence length="40" mass="4523">MIQRLREVIQPGDRILFKASNSVGLNRVVEAVLQQLTTND</sequence>
<keyword evidence="1" id="KW-0436">Ligase</keyword>
<gene>
    <name evidence="1" type="ORF">CWATWH0402_2452</name>
</gene>
<dbReference type="InterPro" id="IPR036615">
    <property type="entry name" value="Mur_ligase_C_dom_sf"/>
</dbReference>
<dbReference type="SUPFAM" id="SSF53244">
    <property type="entry name" value="MurD-like peptide ligases, peptide-binding domain"/>
    <property type="match status" value="1"/>
</dbReference>
<dbReference type="EMBL" id="CAQN01000348">
    <property type="protein sequence ID" value="CCQ66131.1"/>
    <property type="molecule type" value="Genomic_DNA"/>
</dbReference>
<organism evidence="1 2">
    <name type="scientific">Crocosphaera watsonii WH 0402</name>
    <dbReference type="NCBI Taxonomy" id="1284629"/>
    <lineage>
        <taxon>Bacteria</taxon>
        <taxon>Bacillati</taxon>
        <taxon>Cyanobacteriota</taxon>
        <taxon>Cyanophyceae</taxon>
        <taxon>Oscillatoriophycideae</taxon>
        <taxon>Chroococcales</taxon>
        <taxon>Aphanothecaceae</taxon>
        <taxon>Crocosphaera</taxon>
    </lineage>
</organism>
<dbReference type="AlphaFoldDB" id="T2JM29"/>
<dbReference type="EC" id="6.3.2.10" evidence="1"/>
<evidence type="ECO:0000313" key="1">
    <source>
        <dbReference type="EMBL" id="CCQ66131.1"/>
    </source>
</evidence>
<dbReference type="Proteomes" id="UP000018130">
    <property type="component" value="Unassembled WGS sequence"/>
</dbReference>
<protein>
    <submittedName>
        <fullName evidence="1">UDP-N-acetylmuramoylalanyl-D-glutamyl-2,6-diaminopimelate--D-alanyl-D-alanine ligase</fullName>
        <ecNumber evidence="1">6.3.2.10</ecNumber>
    </submittedName>
</protein>
<dbReference type="GO" id="GO:0047480">
    <property type="term" value="F:UDP-N-acetylmuramoyl-tripeptide-D-alanyl-D-alanine ligase activity"/>
    <property type="evidence" value="ECO:0007669"/>
    <property type="project" value="UniProtKB-EC"/>
</dbReference>
<dbReference type="Gene3D" id="3.90.190.20">
    <property type="entry name" value="Mur ligase, C-terminal domain"/>
    <property type="match status" value="1"/>
</dbReference>
<name>T2JM29_CROWT</name>
<proteinExistence type="predicted"/>
<reference evidence="1 2" key="1">
    <citation type="submission" date="2013-01" db="EMBL/GenBank/DDBJ databases">
        <authorList>
            <person name="Bench S."/>
        </authorList>
    </citation>
    <scope>NUCLEOTIDE SEQUENCE [LARGE SCALE GENOMIC DNA]</scope>
    <source>
        <strain evidence="1 2">WH 0402</strain>
    </source>
</reference>
<reference evidence="1 2" key="2">
    <citation type="submission" date="2013-09" db="EMBL/GenBank/DDBJ databases">
        <title>Whole genome comparison of six Crocosphaera watsonii strains with differing phenotypes.</title>
        <authorList>
            <person name="Bench S.R."/>
            <person name="Heller P."/>
            <person name="Frank I."/>
            <person name="Arciniega M."/>
            <person name="Shilova I.N."/>
            <person name="Zehr J.P."/>
        </authorList>
    </citation>
    <scope>NUCLEOTIDE SEQUENCE [LARGE SCALE GENOMIC DNA]</scope>
    <source>
        <strain evidence="1 2">WH 0402</strain>
    </source>
</reference>